<dbReference type="Gene3D" id="3.10.520.10">
    <property type="entry name" value="ApbE-like domains"/>
    <property type="match status" value="1"/>
</dbReference>
<dbReference type="eggNOG" id="COG1477">
    <property type="taxonomic scope" value="Bacteria"/>
</dbReference>
<evidence type="ECO:0000256" key="3">
    <source>
        <dbReference type="ARBA" id="ARBA00016337"/>
    </source>
</evidence>
<keyword evidence="6 18" id="KW-0285">Flavoprotein</keyword>
<evidence type="ECO:0000256" key="14">
    <source>
        <dbReference type="ARBA" id="ARBA00023288"/>
    </source>
</evidence>
<proteinExistence type="inferred from homology"/>
<dbReference type="STRING" id="526222.Desal_0335"/>
<dbReference type="OrthoDB" id="9778595at2"/>
<keyword evidence="11 18" id="KW-0460">Magnesium</keyword>
<keyword evidence="8 18" id="KW-0479">Metal-binding</keyword>
<keyword evidence="4" id="KW-1003">Cell membrane</keyword>
<evidence type="ECO:0000256" key="2">
    <source>
        <dbReference type="ARBA" id="ARBA00011955"/>
    </source>
</evidence>
<feature type="binding site" evidence="19">
    <location>
        <position position="298"/>
    </location>
    <ligand>
        <name>Mg(2+)</name>
        <dbReference type="ChEBI" id="CHEBI:18420"/>
    </ligand>
</feature>
<evidence type="ECO:0000256" key="4">
    <source>
        <dbReference type="ARBA" id="ARBA00022475"/>
    </source>
</evidence>
<evidence type="ECO:0000313" key="21">
    <source>
        <dbReference type="EMBL" id="ACS78402.1"/>
    </source>
</evidence>
<dbReference type="PANTHER" id="PTHR30040">
    <property type="entry name" value="THIAMINE BIOSYNTHESIS LIPOPROTEIN APBE"/>
    <property type="match status" value="1"/>
</dbReference>
<dbReference type="GO" id="GO:0005886">
    <property type="term" value="C:plasma membrane"/>
    <property type="evidence" value="ECO:0007669"/>
    <property type="project" value="UniProtKB-SubCell"/>
</dbReference>
<comment type="subcellular location">
    <subcellularLocation>
        <location evidence="17 20">Cell inner membrane</location>
        <topology evidence="17 20">Lipid-anchor</topology>
        <orientation evidence="17 20">Periplasmic side</orientation>
    </subcellularLocation>
</comment>
<keyword evidence="5 20" id="KW-0997">Cell inner membrane</keyword>
<feature type="binding site" evidence="19">
    <location>
        <position position="302"/>
    </location>
    <ligand>
        <name>Mg(2+)</name>
        <dbReference type="ChEBI" id="CHEBI:18420"/>
    </ligand>
</feature>
<dbReference type="PROSITE" id="PS51257">
    <property type="entry name" value="PROKAR_LIPOPROTEIN"/>
    <property type="match status" value="1"/>
</dbReference>
<keyword evidence="14 20" id="KW-0449">Lipoprotein</keyword>
<evidence type="ECO:0000256" key="1">
    <source>
        <dbReference type="ARBA" id="ARBA00008282"/>
    </source>
</evidence>
<keyword evidence="9" id="KW-0732">Signal</keyword>
<dbReference type="EMBL" id="CP001649">
    <property type="protein sequence ID" value="ACS78402.1"/>
    <property type="molecule type" value="Genomic_DNA"/>
</dbReference>
<evidence type="ECO:0000256" key="19">
    <source>
        <dbReference type="PIRSR" id="PIRSR006268-2"/>
    </source>
</evidence>
<evidence type="ECO:0000256" key="9">
    <source>
        <dbReference type="ARBA" id="ARBA00022729"/>
    </source>
</evidence>
<keyword evidence="12" id="KW-0472">Membrane</keyword>
<evidence type="ECO:0000256" key="15">
    <source>
        <dbReference type="ARBA" id="ARBA00031306"/>
    </source>
</evidence>
<dbReference type="FunFam" id="3.10.520.10:FF:000001">
    <property type="entry name" value="FAD:protein FMN transferase"/>
    <property type="match status" value="1"/>
</dbReference>
<dbReference type="SUPFAM" id="SSF143631">
    <property type="entry name" value="ApbE-like"/>
    <property type="match status" value="1"/>
</dbReference>
<evidence type="ECO:0000256" key="11">
    <source>
        <dbReference type="ARBA" id="ARBA00022842"/>
    </source>
</evidence>
<comment type="cofactor">
    <cofactor evidence="19">
        <name>Mg(2+)</name>
        <dbReference type="ChEBI" id="CHEBI:18420"/>
    </cofactor>
    <cofactor evidence="19">
        <name>Mn(2+)</name>
        <dbReference type="ChEBI" id="CHEBI:29035"/>
    </cofactor>
    <text evidence="19">Magnesium. Can also use manganese.</text>
</comment>
<accession>C6BWF8</accession>
<dbReference type="Pfam" id="PF02424">
    <property type="entry name" value="ApbE"/>
    <property type="match status" value="1"/>
</dbReference>
<dbReference type="InterPro" id="IPR003374">
    <property type="entry name" value="ApbE-like_sf"/>
</dbReference>
<dbReference type="Proteomes" id="UP000002601">
    <property type="component" value="Chromosome"/>
</dbReference>
<evidence type="ECO:0000256" key="13">
    <source>
        <dbReference type="ARBA" id="ARBA00023139"/>
    </source>
</evidence>
<evidence type="ECO:0000256" key="16">
    <source>
        <dbReference type="ARBA" id="ARBA00048540"/>
    </source>
</evidence>
<comment type="similarity">
    <text evidence="1 18 20">Belongs to the ApbE family.</text>
</comment>
<comment type="function">
    <text evidence="20">Flavin transferase that catalyzes the transfer of the FMN moiety of FAD and its covalent binding to the hydroxyl group of a threonine residue in a target flavoprotein.</text>
</comment>
<comment type="catalytic activity">
    <reaction evidence="16 18 20">
        <text>L-threonyl-[protein] + FAD = FMN-L-threonyl-[protein] + AMP + H(+)</text>
        <dbReference type="Rhea" id="RHEA:36847"/>
        <dbReference type="Rhea" id="RHEA-COMP:11060"/>
        <dbReference type="Rhea" id="RHEA-COMP:11061"/>
        <dbReference type="ChEBI" id="CHEBI:15378"/>
        <dbReference type="ChEBI" id="CHEBI:30013"/>
        <dbReference type="ChEBI" id="CHEBI:57692"/>
        <dbReference type="ChEBI" id="CHEBI:74257"/>
        <dbReference type="ChEBI" id="CHEBI:456215"/>
        <dbReference type="EC" id="2.7.1.180"/>
    </reaction>
</comment>
<evidence type="ECO:0000256" key="8">
    <source>
        <dbReference type="ARBA" id="ARBA00022723"/>
    </source>
</evidence>
<keyword evidence="7 18" id="KW-0808">Transferase</keyword>
<protein>
    <recommendedName>
        <fullName evidence="3 18">FAD:protein FMN transferase</fullName>
        <ecNumber evidence="2 18">2.7.1.180</ecNumber>
    </recommendedName>
    <alternativeName>
        <fullName evidence="15 18">Flavin transferase</fullName>
    </alternativeName>
</protein>
<keyword evidence="13" id="KW-0564">Palmitate</keyword>
<dbReference type="PANTHER" id="PTHR30040:SF2">
    <property type="entry name" value="FAD:PROTEIN FMN TRANSFERASE"/>
    <property type="match status" value="1"/>
</dbReference>
<evidence type="ECO:0000256" key="5">
    <source>
        <dbReference type="ARBA" id="ARBA00022519"/>
    </source>
</evidence>
<dbReference type="RefSeq" id="WP_012765928.1">
    <property type="nucleotide sequence ID" value="NC_012881.1"/>
</dbReference>
<dbReference type="GO" id="GO:0016740">
    <property type="term" value="F:transferase activity"/>
    <property type="evidence" value="ECO:0007669"/>
    <property type="project" value="UniProtKB-UniRule"/>
</dbReference>
<evidence type="ECO:0000256" key="10">
    <source>
        <dbReference type="ARBA" id="ARBA00022827"/>
    </source>
</evidence>
<evidence type="ECO:0000313" key="22">
    <source>
        <dbReference type="Proteomes" id="UP000002601"/>
    </source>
</evidence>
<feature type="binding site" evidence="19">
    <location>
        <position position="184"/>
    </location>
    <ligand>
        <name>Mg(2+)</name>
        <dbReference type="ChEBI" id="CHEBI:18420"/>
    </ligand>
</feature>
<dbReference type="AlphaFoldDB" id="C6BWF8"/>
<dbReference type="HOGENOM" id="CLU_044403_0_0_7"/>
<dbReference type="PIRSF" id="PIRSF006268">
    <property type="entry name" value="ApbE"/>
    <property type="match status" value="1"/>
</dbReference>
<evidence type="ECO:0000256" key="7">
    <source>
        <dbReference type="ARBA" id="ARBA00022679"/>
    </source>
</evidence>
<reference evidence="21 22" key="1">
    <citation type="submission" date="2009-06" db="EMBL/GenBank/DDBJ databases">
        <title>Complete sequence of Desulfovibrio salexigens DSM 2638.</title>
        <authorList>
            <consortium name="US DOE Joint Genome Institute"/>
            <person name="Lucas S."/>
            <person name="Copeland A."/>
            <person name="Lapidus A."/>
            <person name="Glavina del Rio T."/>
            <person name="Tice H."/>
            <person name="Bruce D."/>
            <person name="Goodwin L."/>
            <person name="Pitluck S."/>
            <person name="Munk A.C."/>
            <person name="Brettin T."/>
            <person name="Detter J.C."/>
            <person name="Han C."/>
            <person name="Tapia R."/>
            <person name="Larimer F."/>
            <person name="Land M."/>
            <person name="Hauser L."/>
            <person name="Kyrpides N."/>
            <person name="Anderson I."/>
            <person name="Wall J.D."/>
            <person name="Arkin A.P."/>
            <person name="Dehal P."/>
            <person name="Chivian D."/>
            <person name="Giles B."/>
            <person name="Hazen T.C."/>
        </authorList>
    </citation>
    <scope>NUCLEOTIDE SEQUENCE [LARGE SCALE GENOMIC DNA]</scope>
    <source>
        <strain evidence="22">ATCC 14822 / DSM 2638 / NCIMB 8403 / VKM B-1763</strain>
    </source>
</reference>
<evidence type="ECO:0000256" key="18">
    <source>
        <dbReference type="PIRNR" id="PIRNR006268"/>
    </source>
</evidence>
<evidence type="ECO:0000256" key="20">
    <source>
        <dbReference type="RuleBase" id="RU363002"/>
    </source>
</evidence>
<keyword evidence="22" id="KW-1185">Reference proteome</keyword>
<evidence type="ECO:0000256" key="6">
    <source>
        <dbReference type="ARBA" id="ARBA00022630"/>
    </source>
</evidence>
<sequence>MKWFSGTLVKVSGLIVLLFLLAVMLVGCGNSYEPVRIQGKAIGTTYSITAYGLPENLSPEDLRKGVEQVVAGVNSAMSLFKPDSELSRFNAYRKDDWFSVSKELAGVVHTAKAVNRITGGAFDITIAPLVNLWGFGPDKRPEIIPTEDEIKEAKANVGSDLIEVRFDPPAIKKLTPAITLDLAAIAKGYCVDAVSSWLKVSGISSYMVEIGGEIRTGGVKPDNAPWRIAVEKPVSMERSVQALISLSGEAMATSGDYRNYYEIEGKRYSHIIDPGTGRPITHTLVSVSVVDETCSRADAFATGLTVLGPEKGIALAKECNLSAFFIVKTPDGLSEIATGDFPQHEKLN</sequence>
<dbReference type="GO" id="GO:0046872">
    <property type="term" value="F:metal ion binding"/>
    <property type="evidence" value="ECO:0007669"/>
    <property type="project" value="UniProtKB-UniRule"/>
</dbReference>
<dbReference type="InterPro" id="IPR024932">
    <property type="entry name" value="ApbE"/>
</dbReference>
<gene>
    <name evidence="21" type="ordered locus">Desal_0335</name>
</gene>
<organism evidence="21 22">
    <name type="scientific">Maridesulfovibrio salexigens (strain ATCC 14822 / DSM 2638 / NCIMB 8403 / VKM B-1763)</name>
    <name type="common">Desulfovibrio salexigens</name>
    <dbReference type="NCBI Taxonomy" id="526222"/>
    <lineage>
        <taxon>Bacteria</taxon>
        <taxon>Pseudomonadati</taxon>
        <taxon>Thermodesulfobacteriota</taxon>
        <taxon>Desulfovibrionia</taxon>
        <taxon>Desulfovibrionales</taxon>
        <taxon>Desulfovibrionaceae</taxon>
        <taxon>Maridesulfovibrio</taxon>
    </lineage>
</organism>
<name>C6BWF8_MARSD</name>
<dbReference type="EC" id="2.7.1.180" evidence="2 18"/>
<dbReference type="KEGG" id="dsa:Desal_0335"/>
<evidence type="ECO:0000256" key="12">
    <source>
        <dbReference type="ARBA" id="ARBA00023136"/>
    </source>
</evidence>
<evidence type="ECO:0000256" key="17">
    <source>
        <dbReference type="ARBA" id="ARBA00060485"/>
    </source>
</evidence>
<keyword evidence="10 18" id="KW-0274">FAD</keyword>